<dbReference type="Proteomes" id="UP001596512">
    <property type="component" value="Unassembled WGS sequence"/>
</dbReference>
<dbReference type="EMBL" id="JBHTEY010000004">
    <property type="protein sequence ID" value="MFC7613235.1"/>
    <property type="molecule type" value="Genomic_DNA"/>
</dbReference>
<gene>
    <name evidence="1" type="ORF">ACFQV2_06045</name>
</gene>
<reference evidence="2" key="1">
    <citation type="journal article" date="2019" name="Int. J. Syst. Evol. Microbiol.">
        <title>The Global Catalogue of Microorganisms (GCM) 10K type strain sequencing project: providing services to taxonomists for standard genome sequencing and annotation.</title>
        <authorList>
            <consortium name="The Broad Institute Genomics Platform"/>
            <consortium name="The Broad Institute Genome Sequencing Center for Infectious Disease"/>
            <person name="Wu L."/>
            <person name="Ma J."/>
        </authorList>
    </citation>
    <scope>NUCLEOTIDE SEQUENCE [LARGE SCALE GENOMIC DNA]</scope>
    <source>
        <strain evidence="2">JCM 17695</strain>
    </source>
</reference>
<evidence type="ECO:0008006" key="3">
    <source>
        <dbReference type="Google" id="ProtNLM"/>
    </source>
</evidence>
<protein>
    <recommendedName>
        <fullName evidence="3">Sigma-70, region 4</fullName>
    </recommendedName>
</protein>
<sequence>MEVLRYYSNQPDLLVNMRYTLGMIELATSDNAPRYLLTVTDAKNQPRKRAEHRLVDRLSKEDELFIVSEYLNGTAQKVLAEKFGIVARSVRRILAKHGAARPRSSR</sequence>
<keyword evidence="2" id="KW-1185">Reference proteome</keyword>
<evidence type="ECO:0000313" key="1">
    <source>
        <dbReference type="EMBL" id="MFC7613235.1"/>
    </source>
</evidence>
<organism evidence="1 2">
    <name type="scientific">Actinokineospora soli</name>
    <dbReference type="NCBI Taxonomy" id="1048753"/>
    <lineage>
        <taxon>Bacteria</taxon>
        <taxon>Bacillati</taxon>
        <taxon>Actinomycetota</taxon>
        <taxon>Actinomycetes</taxon>
        <taxon>Pseudonocardiales</taxon>
        <taxon>Pseudonocardiaceae</taxon>
        <taxon>Actinokineospora</taxon>
    </lineage>
</organism>
<proteinExistence type="predicted"/>
<evidence type="ECO:0000313" key="2">
    <source>
        <dbReference type="Proteomes" id="UP001596512"/>
    </source>
</evidence>
<accession>A0ABW2THQ1</accession>
<comment type="caution">
    <text evidence="1">The sequence shown here is derived from an EMBL/GenBank/DDBJ whole genome shotgun (WGS) entry which is preliminary data.</text>
</comment>
<name>A0ABW2THQ1_9PSEU</name>